<reference evidence="1" key="2">
    <citation type="journal article" date="2015" name="Data Brief">
        <title>Shoot transcriptome of the giant reed, Arundo donax.</title>
        <authorList>
            <person name="Barrero R.A."/>
            <person name="Guerrero F.D."/>
            <person name="Moolhuijzen P."/>
            <person name="Goolsby J.A."/>
            <person name="Tidwell J."/>
            <person name="Bellgard S.E."/>
            <person name="Bellgard M.I."/>
        </authorList>
    </citation>
    <scope>NUCLEOTIDE SEQUENCE</scope>
    <source>
        <tissue evidence="1">Shoot tissue taken approximately 20 cm above the soil surface</tissue>
    </source>
</reference>
<dbReference type="EMBL" id="GBRH01201526">
    <property type="protein sequence ID" value="JAD96369.1"/>
    <property type="molecule type" value="Transcribed_RNA"/>
</dbReference>
<dbReference type="AlphaFoldDB" id="A0A0A9E6E4"/>
<reference evidence="1" key="1">
    <citation type="submission" date="2014-09" db="EMBL/GenBank/DDBJ databases">
        <authorList>
            <person name="Magalhaes I.L.F."/>
            <person name="Oliveira U."/>
            <person name="Santos F.R."/>
            <person name="Vidigal T.H.D.A."/>
            <person name="Brescovit A.D."/>
            <person name="Santos A.J."/>
        </authorList>
    </citation>
    <scope>NUCLEOTIDE SEQUENCE</scope>
    <source>
        <tissue evidence="1">Shoot tissue taken approximately 20 cm above the soil surface</tissue>
    </source>
</reference>
<sequence length="23" mass="2385">MSVICSNNSGVVGSVQLDNQGYL</sequence>
<name>A0A0A9E6E4_ARUDO</name>
<organism evidence="1">
    <name type="scientific">Arundo donax</name>
    <name type="common">Giant reed</name>
    <name type="synonym">Donax arundinaceus</name>
    <dbReference type="NCBI Taxonomy" id="35708"/>
    <lineage>
        <taxon>Eukaryota</taxon>
        <taxon>Viridiplantae</taxon>
        <taxon>Streptophyta</taxon>
        <taxon>Embryophyta</taxon>
        <taxon>Tracheophyta</taxon>
        <taxon>Spermatophyta</taxon>
        <taxon>Magnoliopsida</taxon>
        <taxon>Liliopsida</taxon>
        <taxon>Poales</taxon>
        <taxon>Poaceae</taxon>
        <taxon>PACMAD clade</taxon>
        <taxon>Arundinoideae</taxon>
        <taxon>Arundineae</taxon>
        <taxon>Arundo</taxon>
    </lineage>
</organism>
<protein>
    <submittedName>
        <fullName evidence="1">Uncharacterized protein</fullName>
    </submittedName>
</protein>
<accession>A0A0A9E6E4</accession>
<evidence type="ECO:0000313" key="1">
    <source>
        <dbReference type="EMBL" id="JAD96369.1"/>
    </source>
</evidence>
<proteinExistence type="predicted"/>